<organism evidence="2 3">
    <name type="scientific">Pseudomonas gingeri</name>
    <dbReference type="NCBI Taxonomy" id="117681"/>
    <lineage>
        <taxon>Bacteria</taxon>
        <taxon>Pseudomonadati</taxon>
        <taxon>Pseudomonadota</taxon>
        <taxon>Gammaproteobacteria</taxon>
        <taxon>Pseudomonadales</taxon>
        <taxon>Pseudomonadaceae</taxon>
        <taxon>Pseudomonas</taxon>
    </lineage>
</organism>
<dbReference type="Gene3D" id="3.30.1460.30">
    <property type="entry name" value="YgaC/TfoX-N like chaperone"/>
    <property type="match status" value="1"/>
</dbReference>
<gene>
    <name evidence="2" type="ORF">HX845_06460</name>
</gene>
<dbReference type="InterPro" id="IPR047525">
    <property type="entry name" value="TfoX-like"/>
</dbReference>
<feature type="domain" description="TfoX N-terminal" evidence="1">
    <location>
        <begin position="13"/>
        <end position="106"/>
    </location>
</feature>
<dbReference type="InterPro" id="IPR007076">
    <property type="entry name" value="TfoX_N"/>
</dbReference>
<dbReference type="EMBL" id="JACAQE010000002">
    <property type="protein sequence ID" value="NWC13271.1"/>
    <property type="molecule type" value="Genomic_DNA"/>
</dbReference>
<evidence type="ECO:0000313" key="2">
    <source>
        <dbReference type="EMBL" id="NWC13271.1"/>
    </source>
</evidence>
<reference evidence="2 3" key="1">
    <citation type="submission" date="2020-04" db="EMBL/GenBank/DDBJ databases">
        <title>Molecular characterization of pseudomonads from Agaricus bisporus reveal novel blotch 2 pathogens in Western Europe.</title>
        <authorList>
            <person name="Taparia T."/>
            <person name="Krijger M."/>
            <person name="Haynes E."/>
            <person name="Elpinstone J.G."/>
            <person name="Noble R."/>
            <person name="Van Der Wolf J."/>
        </authorList>
    </citation>
    <scope>NUCLEOTIDE SEQUENCE [LARGE SCALE GENOMIC DNA]</scope>
    <source>
        <strain evidence="2 3">IPO3738</strain>
    </source>
</reference>
<dbReference type="AlphaFoldDB" id="A0A7Y8CCT9"/>
<dbReference type="PANTHER" id="PTHR36121:SF1">
    <property type="entry name" value="PROTEIN SXY"/>
    <property type="match status" value="1"/>
</dbReference>
<accession>A0A7Y8CCT9</accession>
<name>A0A7Y8CCT9_9PSED</name>
<dbReference type="Proteomes" id="UP000517547">
    <property type="component" value="Unassembled WGS sequence"/>
</dbReference>
<evidence type="ECO:0000259" key="1">
    <source>
        <dbReference type="Pfam" id="PF04993"/>
    </source>
</evidence>
<dbReference type="RefSeq" id="WP_017125927.1">
    <property type="nucleotide sequence ID" value="NZ_JACAQE010000002.1"/>
</dbReference>
<dbReference type="Pfam" id="PF04993">
    <property type="entry name" value="TfoX_N"/>
    <property type="match status" value="1"/>
</dbReference>
<dbReference type="PANTHER" id="PTHR36121">
    <property type="entry name" value="PROTEIN SXY"/>
    <property type="match status" value="1"/>
</dbReference>
<sequence>MSSSRQYLNFVLEQLEPLGSVASKRMFGCTGIYLNGLMFALIDGDDGVYVKSDADSVGFFEVAQCYPFTYQSRGREVALSYWSIPHSALDDRDELLLWARRGVEAAVRASQKGRLSGS</sequence>
<evidence type="ECO:0000313" key="3">
    <source>
        <dbReference type="Proteomes" id="UP000517547"/>
    </source>
</evidence>
<proteinExistence type="predicted"/>
<dbReference type="SUPFAM" id="SSF159894">
    <property type="entry name" value="YgaC/TfoX-N like"/>
    <property type="match status" value="1"/>
</dbReference>
<protein>
    <submittedName>
        <fullName evidence="2">TfoX/Sxy family protein</fullName>
    </submittedName>
</protein>
<comment type="caution">
    <text evidence="2">The sequence shown here is derived from an EMBL/GenBank/DDBJ whole genome shotgun (WGS) entry which is preliminary data.</text>
</comment>